<evidence type="ECO:0000313" key="3">
    <source>
        <dbReference type="Proteomes" id="UP000001449"/>
    </source>
</evidence>
<feature type="compositionally biased region" description="Basic and acidic residues" evidence="1">
    <location>
        <begin position="486"/>
        <end position="500"/>
    </location>
</feature>
<reference evidence="2 3" key="1">
    <citation type="journal article" date="2004" name="Science">
        <title>The genome of the diatom Thalassiosira pseudonana: ecology, evolution, and metabolism.</title>
        <authorList>
            <person name="Armbrust E.V."/>
            <person name="Berges J.A."/>
            <person name="Bowler C."/>
            <person name="Green B.R."/>
            <person name="Martinez D."/>
            <person name="Putnam N.H."/>
            <person name="Zhou S."/>
            <person name="Allen A.E."/>
            <person name="Apt K.E."/>
            <person name="Bechner M."/>
            <person name="Brzezinski M.A."/>
            <person name="Chaal B.K."/>
            <person name="Chiovitti A."/>
            <person name="Davis A.K."/>
            <person name="Demarest M.S."/>
            <person name="Detter J.C."/>
            <person name="Glavina T."/>
            <person name="Goodstein D."/>
            <person name="Hadi M.Z."/>
            <person name="Hellsten U."/>
            <person name="Hildebrand M."/>
            <person name="Jenkins B.D."/>
            <person name="Jurka J."/>
            <person name="Kapitonov V.V."/>
            <person name="Kroger N."/>
            <person name="Lau W.W."/>
            <person name="Lane T.W."/>
            <person name="Larimer F.W."/>
            <person name="Lippmeier J.C."/>
            <person name="Lucas S."/>
            <person name="Medina M."/>
            <person name="Montsant A."/>
            <person name="Obornik M."/>
            <person name="Parker M.S."/>
            <person name="Palenik B."/>
            <person name="Pazour G.J."/>
            <person name="Richardson P.M."/>
            <person name="Rynearson T.A."/>
            <person name="Saito M.A."/>
            <person name="Schwartz D.C."/>
            <person name="Thamatrakoln K."/>
            <person name="Valentin K."/>
            <person name="Vardi A."/>
            <person name="Wilkerson F.P."/>
            <person name="Rokhsar D.S."/>
        </authorList>
    </citation>
    <scope>NUCLEOTIDE SEQUENCE [LARGE SCALE GENOMIC DNA]</scope>
    <source>
        <strain evidence="2 3">CCMP1335</strain>
    </source>
</reference>
<dbReference type="InParanoid" id="B8CA72"/>
<evidence type="ECO:0000256" key="1">
    <source>
        <dbReference type="SAM" id="MobiDB-lite"/>
    </source>
</evidence>
<feature type="region of interest" description="Disordered" evidence="1">
    <location>
        <begin position="486"/>
        <end position="521"/>
    </location>
</feature>
<feature type="compositionally biased region" description="Low complexity" evidence="1">
    <location>
        <begin position="54"/>
        <end position="81"/>
    </location>
</feature>
<evidence type="ECO:0000313" key="2">
    <source>
        <dbReference type="EMBL" id="EED89631.1"/>
    </source>
</evidence>
<accession>B8CA72</accession>
<dbReference type="PaxDb" id="35128-Thaps9036"/>
<proteinExistence type="predicted"/>
<gene>
    <name evidence="2" type="ORF">THAPSDRAFT_9036</name>
</gene>
<organism evidence="2 3">
    <name type="scientific">Thalassiosira pseudonana</name>
    <name type="common">Marine diatom</name>
    <name type="synonym">Cyclotella nana</name>
    <dbReference type="NCBI Taxonomy" id="35128"/>
    <lineage>
        <taxon>Eukaryota</taxon>
        <taxon>Sar</taxon>
        <taxon>Stramenopiles</taxon>
        <taxon>Ochrophyta</taxon>
        <taxon>Bacillariophyta</taxon>
        <taxon>Coscinodiscophyceae</taxon>
        <taxon>Thalassiosirophycidae</taxon>
        <taxon>Thalassiosirales</taxon>
        <taxon>Thalassiosiraceae</taxon>
        <taxon>Thalassiosira</taxon>
    </lineage>
</organism>
<dbReference type="HOGENOM" id="CLU_473739_0_0_1"/>
<dbReference type="AlphaFoldDB" id="B8CA72"/>
<sequence>MPRLFNRNKNNDTTLLDQDDMTIASAGAFSLGASSVIDRIMGRMHKNLTGFESGRGNNSGNNNNISSASSVASSGSRMRSSFNRKRQSMRRFGSGGSAVDGGRGGFRSMSVGKFRTSPSSNLSPLGDGVNATNMVNGIMGELDSNESMALMGKSMGKRRAPSAPVLKPGAGGSARGVLGRGKGQTSNEDDAPIEYSLAELRSMSEMELERTMLKAGVSPDDISRALNDSVGMDTSIETIAEDQRKNVLVALFVNSGLVKLVRGDKARRATLLSSDKSTTVENTHESTTGGDSSSITSIPYNDEASVKSSTSSTFGGKKKSKLEKITELQSENSQVKRENKSLKKTVKKLLDQLTVLTQKEKETKTLLEKIAKEEAAEEEKSKEELGDCDGKEDTATTTLKEADDKSLKSLGEGEDDDTKDEQPTQTVVKRSSNESDNSEKLINSMKKKLRDEKGAHQNTEFRLQAEIELLSREVKGLQREFAQTHKSLEKAERNARESRESASNLKQKLRAATKKVNDLKREAEARDRLIDTFSKLLLQRVGVEGEDGGMSSVDGSTLAEEKLDVSQLEKSIGLLS</sequence>
<dbReference type="KEGG" id="tps:THAPSDRAFT_9036"/>
<dbReference type="RefSeq" id="XP_002293170.1">
    <property type="nucleotide sequence ID" value="XM_002293134.1"/>
</dbReference>
<name>B8CA72_THAPS</name>
<feature type="region of interest" description="Disordered" evidence="1">
    <location>
        <begin position="275"/>
        <end position="321"/>
    </location>
</feature>
<feature type="region of interest" description="Disordered" evidence="1">
    <location>
        <begin position="51"/>
        <end position="128"/>
    </location>
</feature>
<dbReference type="EMBL" id="CM000647">
    <property type="protein sequence ID" value="EED89631.1"/>
    <property type="molecule type" value="Genomic_DNA"/>
</dbReference>
<dbReference type="OMA" id="REDQSKS"/>
<keyword evidence="3" id="KW-1185">Reference proteome</keyword>
<feature type="compositionally biased region" description="Low complexity" evidence="1">
    <location>
        <begin position="286"/>
        <end position="298"/>
    </location>
</feature>
<feature type="region of interest" description="Disordered" evidence="1">
    <location>
        <begin position="153"/>
        <end position="191"/>
    </location>
</feature>
<feature type="compositionally biased region" description="Gly residues" evidence="1">
    <location>
        <begin position="93"/>
        <end position="105"/>
    </location>
</feature>
<dbReference type="eggNOG" id="ENOG502QXYE">
    <property type="taxonomic scope" value="Eukaryota"/>
</dbReference>
<dbReference type="GeneID" id="7447520"/>
<feature type="compositionally biased region" description="Basic and acidic residues" evidence="1">
    <location>
        <begin position="373"/>
        <end position="407"/>
    </location>
</feature>
<reference evidence="2 3" key="2">
    <citation type="journal article" date="2008" name="Nature">
        <title>The Phaeodactylum genome reveals the evolutionary history of diatom genomes.</title>
        <authorList>
            <person name="Bowler C."/>
            <person name="Allen A.E."/>
            <person name="Badger J.H."/>
            <person name="Grimwood J."/>
            <person name="Jabbari K."/>
            <person name="Kuo A."/>
            <person name="Maheswari U."/>
            <person name="Martens C."/>
            <person name="Maumus F."/>
            <person name="Otillar R.P."/>
            <person name="Rayko E."/>
            <person name="Salamov A."/>
            <person name="Vandepoele K."/>
            <person name="Beszteri B."/>
            <person name="Gruber A."/>
            <person name="Heijde M."/>
            <person name="Katinka M."/>
            <person name="Mock T."/>
            <person name="Valentin K."/>
            <person name="Verret F."/>
            <person name="Berges J.A."/>
            <person name="Brownlee C."/>
            <person name="Cadoret J.P."/>
            <person name="Chiovitti A."/>
            <person name="Choi C.J."/>
            <person name="Coesel S."/>
            <person name="De Martino A."/>
            <person name="Detter J.C."/>
            <person name="Durkin C."/>
            <person name="Falciatore A."/>
            <person name="Fournet J."/>
            <person name="Haruta M."/>
            <person name="Huysman M.J."/>
            <person name="Jenkins B.D."/>
            <person name="Jiroutova K."/>
            <person name="Jorgensen R.E."/>
            <person name="Joubert Y."/>
            <person name="Kaplan A."/>
            <person name="Kroger N."/>
            <person name="Kroth P.G."/>
            <person name="La Roche J."/>
            <person name="Lindquist E."/>
            <person name="Lommer M."/>
            <person name="Martin-Jezequel V."/>
            <person name="Lopez P.J."/>
            <person name="Lucas S."/>
            <person name="Mangogna M."/>
            <person name="McGinnis K."/>
            <person name="Medlin L.K."/>
            <person name="Montsant A."/>
            <person name="Oudot-Le Secq M.P."/>
            <person name="Napoli C."/>
            <person name="Obornik M."/>
            <person name="Parker M.S."/>
            <person name="Petit J.L."/>
            <person name="Porcel B.M."/>
            <person name="Poulsen N."/>
            <person name="Robison M."/>
            <person name="Rychlewski L."/>
            <person name="Rynearson T.A."/>
            <person name="Schmutz J."/>
            <person name="Shapiro H."/>
            <person name="Siaut M."/>
            <person name="Stanley M."/>
            <person name="Sussman M.R."/>
            <person name="Taylor A.R."/>
            <person name="Vardi A."/>
            <person name="von Dassow P."/>
            <person name="Vyverman W."/>
            <person name="Willis A."/>
            <person name="Wyrwicz L.S."/>
            <person name="Rokhsar D.S."/>
            <person name="Weissenbach J."/>
            <person name="Armbrust E.V."/>
            <person name="Green B.R."/>
            <person name="Van de Peer Y."/>
            <person name="Grigoriev I.V."/>
        </authorList>
    </citation>
    <scope>NUCLEOTIDE SEQUENCE [LARGE SCALE GENOMIC DNA]</scope>
    <source>
        <strain evidence="2 3">CCMP1335</strain>
    </source>
</reference>
<dbReference type="Proteomes" id="UP000001449">
    <property type="component" value="Chromosome 12"/>
</dbReference>
<protein>
    <submittedName>
        <fullName evidence="2">Uncharacterized protein</fullName>
    </submittedName>
</protein>
<feature type="compositionally biased region" description="Gly residues" evidence="1">
    <location>
        <begin position="169"/>
        <end position="182"/>
    </location>
</feature>
<feature type="region of interest" description="Disordered" evidence="1">
    <location>
        <begin position="373"/>
        <end position="459"/>
    </location>
</feature>